<dbReference type="Pfam" id="PF06749">
    <property type="entry name" value="DUF1218"/>
    <property type="match status" value="1"/>
</dbReference>
<keyword evidence="4 7" id="KW-1133">Transmembrane helix</keyword>
<accession>A0A6V7PJB2</accession>
<protein>
    <submittedName>
        <fullName evidence="8">Uncharacterized protein</fullName>
    </submittedName>
</protein>
<keyword evidence="5 7" id="KW-0472">Membrane</keyword>
<evidence type="ECO:0000313" key="8">
    <source>
        <dbReference type="EMBL" id="CAD1830962.1"/>
    </source>
</evidence>
<evidence type="ECO:0000256" key="2">
    <source>
        <dbReference type="ARBA" id="ARBA00022692"/>
    </source>
</evidence>
<dbReference type="InterPro" id="IPR009606">
    <property type="entry name" value="DEAL/Modifying_wall_lignin1/2"/>
</dbReference>
<dbReference type="InterPro" id="IPR052222">
    <property type="entry name" value="DESIGUAL"/>
</dbReference>
<evidence type="ECO:0000256" key="1">
    <source>
        <dbReference type="ARBA" id="ARBA00004127"/>
    </source>
</evidence>
<sequence length="182" mass="19494">MERKVVVVCGVVGFLGLLSAALGFAAEGTRVKASDVQTTGADQCIYPRSPALVLGLASAVALMMAQAIINTVAGCICCKKHPHPSGTNWTVGLISFIVSWVTFIIAFLLLLTGAALNDQRGEESMYFGSFCYVVKPGINSEPVWGPQQIQNHGIAMGQPVIPPQSTQPVFVHEDTYNRQQFP</sequence>
<evidence type="ECO:0000256" key="4">
    <source>
        <dbReference type="ARBA" id="ARBA00022989"/>
    </source>
</evidence>
<dbReference type="GO" id="GO:0012505">
    <property type="term" value="C:endomembrane system"/>
    <property type="evidence" value="ECO:0007669"/>
    <property type="project" value="UniProtKB-SubCell"/>
</dbReference>
<dbReference type="PANTHER" id="PTHR31769">
    <property type="entry name" value="OS07G0462200 PROTEIN-RELATED"/>
    <property type="match status" value="1"/>
</dbReference>
<gene>
    <name evidence="8" type="ORF">CB5_LOCUS14173</name>
</gene>
<comment type="subcellular location">
    <subcellularLocation>
        <location evidence="1">Endomembrane system</location>
        <topology evidence="1">Multi-pass membrane protein</topology>
    </subcellularLocation>
</comment>
<feature type="transmembrane region" description="Helical" evidence="7">
    <location>
        <begin position="49"/>
        <end position="77"/>
    </location>
</feature>
<evidence type="ECO:0000256" key="3">
    <source>
        <dbReference type="ARBA" id="ARBA00022729"/>
    </source>
</evidence>
<dbReference type="EMBL" id="LR862148">
    <property type="protein sequence ID" value="CAD1830962.1"/>
    <property type="molecule type" value="Genomic_DNA"/>
</dbReference>
<dbReference type="AlphaFoldDB" id="A0A6V7PJB2"/>
<organism evidence="8">
    <name type="scientific">Ananas comosus var. bracteatus</name>
    <name type="common">red pineapple</name>
    <dbReference type="NCBI Taxonomy" id="296719"/>
    <lineage>
        <taxon>Eukaryota</taxon>
        <taxon>Viridiplantae</taxon>
        <taxon>Streptophyta</taxon>
        <taxon>Embryophyta</taxon>
        <taxon>Tracheophyta</taxon>
        <taxon>Spermatophyta</taxon>
        <taxon>Magnoliopsida</taxon>
        <taxon>Liliopsida</taxon>
        <taxon>Poales</taxon>
        <taxon>Bromeliaceae</taxon>
        <taxon>Bromelioideae</taxon>
        <taxon>Ananas</taxon>
    </lineage>
</organism>
<reference evidence="8" key="1">
    <citation type="submission" date="2020-07" db="EMBL/GenBank/DDBJ databases">
        <authorList>
            <person name="Lin J."/>
        </authorList>
    </citation>
    <scope>NUCLEOTIDE SEQUENCE</scope>
</reference>
<keyword evidence="2 7" id="KW-0812">Transmembrane</keyword>
<comment type="similarity">
    <text evidence="6">Belongs to the DESIGUAL family.</text>
</comment>
<feature type="transmembrane region" description="Helical" evidence="7">
    <location>
        <begin position="89"/>
        <end position="116"/>
    </location>
</feature>
<name>A0A6V7PJB2_ANACO</name>
<evidence type="ECO:0000256" key="7">
    <source>
        <dbReference type="SAM" id="Phobius"/>
    </source>
</evidence>
<proteinExistence type="inferred from homology"/>
<evidence type="ECO:0000256" key="5">
    <source>
        <dbReference type="ARBA" id="ARBA00023136"/>
    </source>
</evidence>
<evidence type="ECO:0000256" key="6">
    <source>
        <dbReference type="ARBA" id="ARBA00029467"/>
    </source>
</evidence>
<keyword evidence="3" id="KW-0732">Signal</keyword>